<dbReference type="Gene3D" id="1.10.260.40">
    <property type="entry name" value="lambda repressor-like DNA-binding domains"/>
    <property type="match status" value="1"/>
</dbReference>
<keyword evidence="1" id="KW-0238">DNA-binding</keyword>
<dbReference type="Pfam" id="PF01381">
    <property type="entry name" value="HTH_3"/>
    <property type="match status" value="1"/>
</dbReference>
<dbReference type="CDD" id="cd02209">
    <property type="entry name" value="cupin_XRE_C"/>
    <property type="match status" value="1"/>
</dbReference>
<dbReference type="InterPro" id="IPR010982">
    <property type="entry name" value="Lambda_DNA-bd_dom_sf"/>
</dbReference>
<dbReference type="Proteomes" id="UP000253759">
    <property type="component" value="Unassembled WGS sequence"/>
</dbReference>
<dbReference type="EMBL" id="QQNH01000035">
    <property type="protein sequence ID" value="RDE07792.1"/>
    <property type="molecule type" value="Genomic_DNA"/>
</dbReference>
<dbReference type="InterPro" id="IPR013096">
    <property type="entry name" value="Cupin_2"/>
</dbReference>
<dbReference type="InterPro" id="IPR014710">
    <property type="entry name" value="RmlC-like_jellyroll"/>
</dbReference>
<dbReference type="GO" id="GO:0003700">
    <property type="term" value="F:DNA-binding transcription factor activity"/>
    <property type="evidence" value="ECO:0007669"/>
    <property type="project" value="TreeGrafter"/>
</dbReference>
<reference evidence="4" key="1">
    <citation type="submission" date="2018-07" db="EMBL/GenBank/DDBJ databases">
        <authorList>
            <person name="Liu B.-T."/>
            <person name="Du Z."/>
        </authorList>
    </citation>
    <scope>NUCLEOTIDE SEQUENCE [LARGE SCALE GENOMIC DNA]</scope>
    <source>
        <strain evidence="4">XYN52</strain>
    </source>
</reference>
<keyword evidence="4" id="KW-1185">Reference proteome</keyword>
<proteinExistence type="predicted"/>
<dbReference type="CDD" id="cd00093">
    <property type="entry name" value="HTH_XRE"/>
    <property type="match status" value="1"/>
</dbReference>
<protein>
    <submittedName>
        <fullName evidence="3">XRE family transcriptional regulator</fullName>
    </submittedName>
</protein>
<dbReference type="GO" id="GO:0003677">
    <property type="term" value="F:DNA binding"/>
    <property type="evidence" value="ECO:0007669"/>
    <property type="project" value="UniProtKB-KW"/>
</dbReference>
<dbReference type="Gene3D" id="2.60.120.10">
    <property type="entry name" value="Jelly Rolls"/>
    <property type="match status" value="1"/>
</dbReference>
<gene>
    <name evidence="3" type="ORF">DVH29_14925</name>
</gene>
<dbReference type="AlphaFoldDB" id="A0A369W3E2"/>
<sequence>MSNEWEAIGKNLKKHRQRQRLSLRELGEKCGASASFLSQLERGVSGAQISTLMQIASNLHVSLNELLTDENTGGFYYVPSADRKNFDVEGHLNKSLITKKGYGTFEVFIHLVKPGEANANEPYVHGSAQEFVFIIEGSVEATVGRTKINLQKGDALEYRTDTPHMMRNIGVVDAEILFVVGPDD</sequence>
<evidence type="ECO:0000313" key="3">
    <source>
        <dbReference type="EMBL" id="RDE07792.1"/>
    </source>
</evidence>
<feature type="domain" description="HTH cro/C1-type" evidence="2">
    <location>
        <begin position="12"/>
        <end position="66"/>
    </location>
</feature>
<dbReference type="InterPro" id="IPR050807">
    <property type="entry name" value="TransReg_Diox_bact_type"/>
</dbReference>
<evidence type="ECO:0000259" key="2">
    <source>
        <dbReference type="PROSITE" id="PS50943"/>
    </source>
</evidence>
<name>A0A369W3E2_9HYPH</name>
<dbReference type="InterPro" id="IPR001387">
    <property type="entry name" value="Cro/C1-type_HTH"/>
</dbReference>
<accession>A0A369W3E2</accession>
<organism evidence="3 4">
    <name type="scientific">Pelagibacterium lacus</name>
    <dbReference type="NCBI Taxonomy" id="2282655"/>
    <lineage>
        <taxon>Bacteria</taxon>
        <taxon>Pseudomonadati</taxon>
        <taxon>Pseudomonadota</taxon>
        <taxon>Alphaproteobacteria</taxon>
        <taxon>Hyphomicrobiales</taxon>
        <taxon>Devosiaceae</taxon>
        <taxon>Pelagibacterium</taxon>
    </lineage>
</organism>
<dbReference type="RefSeq" id="WP_114646989.1">
    <property type="nucleotide sequence ID" value="NZ_QQNH01000035.1"/>
</dbReference>
<dbReference type="InterPro" id="IPR011051">
    <property type="entry name" value="RmlC_Cupin_sf"/>
</dbReference>
<dbReference type="PROSITE" id="PS50943">
    <property type="entry name" value="HTH_CROC1"/>
    <property type="match status" value="1"/>
</dbReference>
<dbReference type="SMART" id="SM00530">
    <property type="entry name" value="HTH_XRE"/>
    <property type="match status" value="1"/>
</dbReference>
<dbReference type="Pfam" id="PF07883">
    <property type="entry name" value="Cupin_2"/>
    <property type="match status" value="1"/>
</dbReference>
<dbReference type="SUPFAM" id="SSF51182">
    <property type="entry name" value="RmlC-like cupins"/>
    <property type="match status" value="1"/>
</dbReference>
<comment type="caution">
    <text evidence="3">The sequence shown here is derived from an EMBL/GenBank/DDBJ whole genome shotgun (WGS) entry which is preliminary data.</text>
</comment>
<evidence type="ECO:0000256" key="1">
    <source>
        <dbReference type="ARBA" id="ARBA00023125"/>
    </source>
</evidence>
<dbReference type="OrthoDB" id="9814751at2"/>
<dbReference type="SUPFAM" id="SSF47413">
    <property type="entry name" value="lambda repressor-like DNA-binding domains"/>
    <property type="match status" value="1"/>
</dbReference>
<dbReference type="GO" id="GO:0005829">
    <property type="term" value="C:cytosol"/>
    <property type="evidence" value="ECO:0007669"/>
    <property type="project" value="TreeGrafter"/>
</dbReference>
<dbReference type="PANTHER" id="PTHR46797:SF1">
    <property type="entry name" value="METHYLPHOSPHONATE SYNTHASE"/>
    <property type="match status" value="1"/>
</dbReference>
<dbReference type="PANTHER" id="PTHR46797">
    <property type="entry name" value="HTH-TYPE TRANSCRIPTIONAL REGULATOR"/>
    <property type="match status" value="1"/>
</dbReference>
<evidence type="ECO:0000313" key="4">
    <source>
        <dbReference type="Proteomes" id="UP000253759"/>
    </source>
</evidence>